<sequence length="86" mass="9963">MICWRSETFISVFKAVQYTCDTSNGREVYAYLSLYLRHNTTPRWPQGRDAHRKVISVVTKASPRKYKHSTLSHSMTKAEIDRGDPS</sequence>
<gene>
    <name evidence="1" type="ORF">E2C01_017447</name>
</gene>
<keyword evidence="2" id="KW-1185">Reference proteome</keyword>
<comment type="caution">
    <text evidence="1">The sequence shown here is derived from an EMBL/GenBank/DDBJ whole genome shotgun (WGS) entry which is preliminary data.</text>
</comment>
<protein>
    <submittedName>
        <fullName evidence="1">Uncharacterized protein</fullName>
    </submittedName>
</protein>
<dbReference type="Proteomes" id="UP000324222">
    <property type="component" value="Unassembled WGS sequence"/>
</dbReference>
<organism evidence="1 2">
    <name type="scientific">Portunus trituberculatus</name>
    <name type="common">Swimming crab</name>
    <name type="synonym">Neptunus trituberculatus</name>
    <dbReference type="NCBI Taxonomy" id="210409"/>
    <lineage>
        <taxon>Eukaryota</taxon>
        <taxon>Metazoa</taxon>
        <taxon>Ecdysozoa</taxon>
        <taxon>Arthropoda</taxon>
        <taxon>Crustacea</taxon>
        <taxon>Multicrustacea</taxon>
        <taxon>Malacostraca</taxon>
        <taxon>Eumalacostraca</taxon>
        <taxon>Eucarida</taxon>
        <taxon>Decapoda</taxon>
        <taxon>Pleocyemata</taxon>
        <taxon>Brachyura</taxon>
        <taxon>Eubrachyura</taxon>
        <taxon>Portunoidea</taxon>
        <taxon>Portunidae</taxon>
        <taxon>Portuninae</taxon>
        <taxon>Portunus</taxon>
    </lineage>
</organism>
<name>A0A5B7DTU3_PORTR</name>
<evidence type="ECO:0000313" key="2">
    <source>
        <dbReference type="Proteomes" id="UP000324222"/>
    </source>
</evidence>
<dbReference type="AlphaFoldDB" id="A0A5B7DTU3"/>
<reference evidence="1 2" key="1">
    <citation type="submission" date="2019-05" db="EMBL/GenBank/DDBJ databases">
        <title>Another draft genome of Portunus trituberculatus and its Hox gene families provides insights of decapod evolution.</title>
        <authorList>
            <person name="Jeong J.-H."/>
            <person name="Song I."/>
            <person name="Kim S."/>
            <person name="Choi T."/>
            <person name="Kim D."/>
            <person name="Ryu S."/>
            <person name="Kim W."/>
        </authorList>
    </citation>
    <scope>NUCLEOTIDE SEQUENCE [LARGE SCALE GENOMIC DNA]</scope>
    <source>
        <tissue evidence="1">Muscle</tissue>
    </source>
</reference>
<proteinExistence type="predicted"/>
<dbReference type="EMBL" id="VSRR010001322">
    <property type="protein sequence ID" value="MPC24366.1"/>
    <property type="molecule type" value="Genomic_DNA"/>
</dbReference>
<evidence type="ECO:0000313" key="1">
    <source>
        <dbReference type="EMBL" id="MPC24366.1"/>
    </source>
</evidence>
<accession>A0A5B7DTU3</accession>